<keyword evidence="3 4" id="KW-0732">Signal</keyword>
<protein>
    <submittedName>
        <fullName evidence="6">ABC transporter substrate-binding protein</fullName>
    </submittedName>
</protein>
<dbReference type="PANTHER" id="PTHR30024">
    <property type="entry name" value="ALIPHATIC SULFONATES-BINDING PROTEIN-RELATED"/>
    <property type="match status" value="1"/>
</dbReference>
<evidence type="ECO:0000256" key="3">
    <source>
        <dbReference type="ARBA" id="ARBA00022729"/>
    </source>
</evidence>
<evidence type="ECO:0000313" key="7">
    <source>
        <dbReference type="Proteomes" id="UP000715095"/>
    </source>
</evidence>
<gene>
    <name evidence="6" type="ORF">H6A60_03930</name>
</gene>
<comment type="caution">
    <text evidence="6">The sequence shown here is derived from an EMBL/GenBank/DDBJ whole genome shotgun (WGS) entry which is preliminary data.</text>
</comment>
<dbReference type="PANTHER" id="PTHR30024:SF47">
    <property type="entry name" value="TAURINE-BINDING PERIPLASMIC PROTEIN"/>
    <property type="match status" value="1"/>
</dbReference>
<keyword evidence="7" id="KW-1185">Reference proteome</keyword>
<name>A0ABS2DQL2_9BURK</name>
<dbReference type="Pfam" id="PF09084">
    <property type="entry name" value="NMT1"/>
    <property type="match status" value="1"/>
</dbReference>
<feature type="chain" id="PRO_5046975535" evidence="4">
    <location>
        <begin position="36"/>
        <end position="344"/>
    </location>
</feature>
<evidence type="ECO:0000256" key="4">
    <source>
        <dbReference type="SAM" id="SignalP"/>
    </source>
</evidence>
<evidence type="ECO:0000313" key="6">
    <source>
        <dbReference type="EMBL" id="MBM6703637.1"/>
    </source>
</evidence>
<evidence type="ECO:0000259" key="5">
    <source>
        <dbReference type="SMART" id="SM00062"/>
    </source>
</evidence>
<organism evidence="6 7">
    <name type="scientific">Sutterella massiliensis</name>
    <dbReference type="NCBI Taxonomy" id="1816689"/>
    <lineage>
        <taxon>Bacteria</taxon>
        <taxon>Pseudomonadati</taxon>
        <taxon>Pseudomonadota</taxon>
        <taxon>Betaproteobacteria</taxon>
        <taxon>Burkholderiales</taxon>
        <taxon>Sutterellaceae</taxon>
        <taxon>Sutterella</taxon>
    </lineage>
</organism>
<feature type="domain" description="Solute-binding protein family 3/N-terminal" evidence="5">
    <location>
        <begin position="42"/>
        <end position="271"/>
    </location>
</feature>
<sequence>MQNISFIKSAISRREFFCASALAASAFVAPRFALAAEPEKKSVTIAVGGKNLYYYLPMAFADWNGFFKEEGLDVKVVDFQGGSKSLQAVVGGSADVVSGAFEHTLSMQTKRQAMRAFVLQGSAPQCVFAVNNRTMKDFKSVADLRGKRIGVTAPGSSSHVIANFVFAQAGVKSNEFSVIGIGSGAGAVAAVRAGQVDAFVGLDPVISQLEGDGLIRIVTDTRNVDESNALFGGPMVAGCLYAPQRFLDENPETCRRLARAVVRSLKFIAECSPDDLMKIVPKSAFLGNPELYKTGFIKNRPALSKDGRFPDGCAQISAKALASVNPKLADFPFDYAAAFTNEFV</sequence>
<dbReference type="InterPro" id="IPR001638">
    <property type="entry name" value="Solute-binding_3/MltF_N"/>
</dbReference>
<dbReference type="RefSeq" id="WP_205102107.1">
    <property type="nucleotide sequence ID" value="NZ_JACJJC010000004.1"/>
</dbReference>
<evidence type="ECO:0000256" key="2">
    <source>
        <dbReference type="ARBA" id="ARBA00010742"/>
    </source>
</evidence>
<reference evidence="6 7" key="1">
    <citation type="journal article" date="2021" name="Sci. Rep.">
        <title>The distribution of antibiotic resistance genes in chicken gut microbiota commensals.</title>
        <authorList>
            <person name="Juricova H."/>
            <person name="Matiasovicova J."/>
            <person name="Kubasova T."/>
            <person name="Cejkova D."/>
            <person name="Rychlik I."/>
        </authorList>
    </citation>
    <scope>NUCLEOTIDE SEQUENCE [LARGE SCALE GENOMIC DNA]</scope>
    <source>
        <strain evidence="6 7">An829</strain>
    </source>
</reference>
<dbReference type="SUPFAM" id="SSF53850">
    <property type="entry name" value="Periplasmic binding protein-like II"/>
    <property type="match status" value="1"/>
</dbReference>
<evidence type="ECO:0000256" key="1">
    <source>
        <dbReference type="ARBA" id="ARBA00004418"/>
    </source>
</evidence>
<dbReference type="SMART" id="SM00062">
    <property type="entry name" value="PBPb"/>
    <property type="match status" value="1"/>
</dbReference>
<accession>A0ABS2DQL2</accession>
<proteinExistence type="inferred from homology"/>
<dbReference type="EMBL" id="JACJJC010000004">
    <property type="protein sequence ID" value="MBM6703637.1"/>
    <property type="molecule type" value="Genomic_DNA"/>
</dbReference>
<dbReference type="Gene3D" id="3.40.190.10">
    <property type="entry name" value="Periplasmic binding protein-like II"/>
    <property type="match status" value="2"/>
</dbReference>
<comment type="similarity">
    <text evidence="2">Belongs to the bacterial solute-binding protein SsuA/TauA family.</text>
</comment>
<comment type="subcellular location">
    <subcellularLocation>
        <location evidence="1">Periplasm</location>
    </subcellularLocation>
</comment>
<dbReference type="InterPro" id="IPR015168">
    <property type="entry name" value="SsuA/THI5"/>
</dbReference>
<dbReference type="Proteomes" id="UP000715095">
    <property type="component" value="Unassembled WGS sequence"/>
</dbReference>
<feature type="signal peptide" evidence="4">
    <location>
        <begin position="1"/>
        <end position="35"/>
    </location>
</feature>